<evidence type="ECO:0000256" key="1">
    <source>
        <dbReference type="SAM" id="MobiDB-lite"/>
    </source>
</evidence>
<evidence type="ECO:0000313" key="3">
    <source>
        <dbReference type="Proteomes" id="UP001456524"/>
    </source>
</evidence>
<comment type="caution">
    <text evidence="2">The sequence shown here is derived from an EMBL/GenBank/DDBJ whole genome shotgun (WGS) entry which is preliminary data.</text>
</comment>
<protein>
    <submittedName>
        <fullName evidence="2">Uncharacterized protein</fullName>
    </submittedName>
</protein>
<proteinExistence type="predicted"/>
<feature type="region of interest" description="Disordered" evidence="1">
    <location>
        <begin position="41"/>
        <end position="152"/>
    </location>
</feature>
<evidence type="ECO:0000313" key="2">
    <source>
        <dbReference type="EMBL" id="KAK8175847.1"/>
    </source>
</evidence>
<feature type="compositionally biased region" description="Polar residues" evidence="1">
    <location>
        <begin position="143"/>
        <end position="152"/>
    </location>
</feature>
<organism evidence="2 3">
    <name type="scientific">Phyllosticta citrichinensis</name>
    <dbReference type="NCBI Taxonomy" id="1130410"/>
    <lineage>
        <taxon>Eukaryota</taxon>
        <taxon>Fungi</taxon>
        <taxon>Dikarya</taxon>
        <taxon>Ascomycota</taxon>
        <taxon>Pezizomycotina</taxon>
        <taxon>Dothideomycetes</taxon>
        <taxon>Dothideomycetes incertae sedis</taxon>
        <taxon>Botryosphaeriales</taxon>
        <taxon>Phyllostictaceae</taxon>
        <taxon>Phyllosticta</taxon>
    </lineage>
</organism>
<gene>
    <name evidence="2" type="ORF">IWX90DRAFT_123520</name>
</gene>
<keyword evidence="3" id="KW-1185">Reference proteome</keyword>
<feature type="compositionally biased region" description="Low complexity" evidence="1">
    <location>
        <begin position="95"/>
        <end position="116"/>
    </location>
</feature>
<dbReference type="Proteomes" id="UP001456524">
    <property type="component" value="Unassembled WGS sequence"/>
</dbReference>
<reference evidence="2 3" key="1">
    <citation type="journal article" date="2022" name="G3 (Bethesda)">
        <title>Enemy or ally: a genomic approach to elucidate the lifestyle of Phyllosticta citrichinaensis.</title>
        <authorList>
            <person name="Buijs V.A."/>
            <person name="Groenewald J.Z."/>
            <person name="Haridas S."/>
            <person name="LaButti K.M."/>
            <person name="Lipzen A."/>
            <person name="Martin F.M."/>
            <person name="Barry K."/>
            <person name="Grigoriev I.V."/>
            <person name="Crous P.W."/>
            <person name="Seidl M.F."/>
        </authorList>
    </citation>
    <scope>NUCLEOTIDE SEQUENCE [LARGE SCALE GENOMIC DNA]</scope>
    <source>
        <strain evidence="2 3">CBS 129764</strain>
    </source>
</reference>
<feature type="compositionally biased region" description="Basic residues" evidence="1">
    <location>
        <begin position="49"/>
        <end position="66"/>
    </location>
</feature>
<accession>A0ABR1Y4F3</accession>
<name>A0ABR1Y4F3_9PEZI</name>
<dbReference type="EMBL" id="JBBWUH010000002">
    <property type="protein sequence ID" value="KAK8175847.1"/>
    <property type="molecule type" value="Genomic_DNA"/>
</dbReference>
<sequence length="152" mass="16221">MLGVLTDINGASGSLPAWRFRHLFAVCGSSCAMAFSLPRTITPSGERRGARRRAKWPLKPFRRRHSTQRETACTSSSSSSSSQAAKSRTHQPRKASQASQASLQSVHPSSSLSTHAGTHTPAAPRSTTRLNAPDVPTALLQPDSPSTSLLAF</sequence>